<dbReference type="RefSeq" id="WP_319929649.1">
    <property type="nucleotide sequence ID" value="NZ_VCDN01000025.1"/>
</dbReference>
<keyword evidence="3" id="KW-1185">Reference proteome</keyword>
<organism evidence="2 3">
    <name type="scientific">Xenorhabdus santafensis</name>
    <dbReference type="NCBI Taxonomy" id="2582833"/>
    <lineage>
        <taxon>Bacteria</taxon>
        <taxon>Pseudomonadati</taxon>
        <taxon>Pseudomonadota</taxon>
        <taxon>Gammaproteobacteria</taxon>
        <taxon>Enterobacterales</taxon>
        <taxon>Morganellaceae</taxon>
        <taxon>Xenorhabdus</taxon>
    </lineage>
</organism>
<dbReference type="EMBL" id="VCDN01000025">
    <property type="protein sequence ID" value="MDX7987216.1"/>
    <property type="molecule type" value="Genomic_DNA"/>
</dbReference>
<evidence type="ECO:0000313" key="2">
    <source>
        <dbReference type="EMBL" id="MDX7987216.1"/>
    </source>
</evidence>
<proteinExistence type="predicted"/>
<feature type="compositionally biased region" description="Basic residues" evidence="1">
    <location>
        <begin position="174"/>
        <end position="187"/>
    </location>
</feature>
<sequence>MDCEKYPLTNYFSFLDKRNLITEYTAFNRVLSLKIKINDINRLKPLDGQEPDSVTNIRLTCMGFKKSADGYVLSKHKENITKKIYKDDILIHLKYEPDPTKAKETFQRVINNYDLVTPAVQNTPTGPVPTESTGVSSNISVGEIPAGEIPGQIPSTSNWQEQSVLFTFSAPPRGRGHRTMHSSRFRTSRREPPPPYNPTSLYGPPPSYDSVMSQSAASGSDQSAAGSSSFSPPSPASSRGQGQNPFQARGRGRGRR</sequence>
<comment type="caution">
    <text evidence="2">The sequence shown here is derived from an EMBL/GenBank/DDBJ whole genome shotgun (WGS) entry which is preliminary data.</text>
</comment>
<evidence type="ECO:0000256" key="1">
    <source>
        <dbReference type="SAM" id="MobiDB-lite"/>
    </source>
</evidence>
<reference evidence="3" key="1">
    <citation type="journal article" date="2024" name="Toxins">
        <title>Genome Sequence Analysis of Native Xenorhabdus Strains Isolated from Entomopathogenic Nematodes in Argentina.</title>
        <authorList>
            <person name="Palma L."/>
            <person name="Frizzo L."/>
            <person name="Kaiser S."/>
            <person name="Berry C."/>
            <person name="Caballero P."/>
            <person name="Bode H.B."/>
            <person name="Del Valle E.E."/>
        </authorList>
    </citation>
    <scope>NUCLEOTIDE SEQUENCE [LARGE SCALE GENOMIC DNA]</scope>
    <source>
        <strain evidence="3">12</strain>
    </source>
</reference>
<protein>
    <submittedName>
        <fullName evidence="2">Uncharacterized protein</fullName>
    </submittedName>
</protein>
<name>A0ABU4S8X1_9GAMM</name>
<gene>
    <name evidence="2" type="ORF">FE392_07705</name>
</gene>
<feature type="compositionally biased region" description="Low complexity" evidence="1">
    <location>
        <begin position="213"/>
        <end position="231"/>
    </location>
</feature>
<evidence type="ECO:0000313" key="3">
    <source>
        <dbReference type="Proteomes" id="UP001271890"/>
    </source>
</evidence>
<feature type="compositionally biased region" description="Pro residues" evidence="1">
    <location>
        <begin position="193"/>
        <end position="207"/>
    </location>
</feature>
<accession>A0ABU4S8X1</accession>
<dbReference type="Proteomes" id="UP001271890">
    <property type="component" value="Unassembled WGS sequence"/>
</dbReference>
<feature type="region of interest" description="Disordered" evidence="1">
    <location>
        <begin position="167"/>
        <end position="256"/>
    </location>
</feature>